<keyword evidence="1" id="KW-1133">Transmembrane helix</keyword>
<dbReference type="GeneID" id="34310563"/>
<evidence type="ECO:0000256" key="1">
    <source>
        <dbReference type="SAM" id="Phobius"/>
    </source>
</evidence>
<keyword evidence="1" id="KW-0472">Membrane</keyword>
<feature type="transmembrane region" description="Helical" evidence="1">
    <location>
        <begin position="6"/>
        <end position="30"/>
    </location>
</feature>
<gene>
    <name evidence="2" type="ordered locus">CNE_1c35440</name>
</gene>
<feature type="transmembrane region" description="Helical" evidence="1">
    <location>
        <begin position="96"/>
        <end position="116"/>
    </location>
</feature>
<evidence type="ECO:0008006" key="4">
    <source>
        <dbReference type="Google" id="ProtNLM"/>
    </source>
</evidence>
<reference evidence="2 3" key="1">
    <citation type="journal article" date="2011" name="J. Bacteriol.">
        <title>Complete genome sequence of the type strain Cupriavidus necator N-1.</title>
        <authorList>
            <person name="Poehlein A."/>
            <person name="Kusian B."/>
            <person name="Friedrich B."/>
            <person name="Daniel R."/>
            <person name="Bowien B."/>
        </authorList>
    </citation>
    <scope>NUCLEOTIDE SEQUENCE [LARGE SCALE GENOMIC DNA]</scope>
    <source>
        <strain evidence="3">ATCC 43291 / DSM 13513 / CCUG 52238 / LMG 8453 / N-1</strain>
    </source>
</reference>
<feature type="transmembrane region" description="Helical" evidence="1">
    <location>
        <begin position="37"/>
        <end position="55"/>
    </location>
</feature>
<dbReference type="AlphaFoldDB" id="G0F001"/>
<dbReference type="KEGG" id="cnc:CNE_1c35440"/>
<dbReference type="EMBL" id="CP002877">
    <property type="protein sequence ID" value="AEI78837.1"/>
    <property type="molecule type" value="Genomic_DNA"/>
</dbReference>
<organism evidence="2 3">
    <name type="scientific">Cupriavidus necator (strain ATCC 43291 / DSM 13513 / CCUG 52238 / LMG 8453 / N-1)</name>
    <name type="common">Ralstonia eutropha</name>
    <dbReference type="NCBI Taxonomy" id="1042878"/>
    <lineage>
        <taxon>Bacteria</taxon>
        <taxon>Pseudomonadati</taxon>
        <taxon>Pseudomonadota</taxon>
        <taxon>Betaproteobacteria</taxon>
        <taxon>Burkholderiales</taxon>
        <taxon>Burkholderiaceae</taxon>
        <taxon>Cupriavidus</taxon>
    </lineage>
</organism>
<sequence length="122" mass="13626">MPITAWLADLVVIVHGLFILFVVAGGLLVLRWPRVAWLHLPAAAWGVLIEWSGWICPLTPLENTLRQAAGQAGYSGGFVERYLLPLIYPAGLTPAVQLWLGAVVLAVNVAVYVLWWRRRRHH</sequence>
<dbReference type="HOGENOM" id="CLU_124431_0_0_4"/>
<dbReference type="Proteomes" id="UP000006798">
    <property type="component" value="Chromosome 1"/>
</dbReference>
<dbReference type="InterPro" id="IPR021218">
    <property type="entry name" value="DUF2784"/>
</dbReference>
<dbReference type="RefSeq" id="WP_013958343.1">
    <property type="nucleotide sequence ID" value="NC_015726.1"/>
</dbReference>
<accession>G0F001</accession>
<protein>
    <recommendedName>
        <fullName evidence="4">DUF2784 domain-containing protein</fullName>
    </recommendedName>
</protein>
<evidence type="ECO:0000313" key="3">
    <source>
        <dbReference type="Proteomes" id="UP000006798"/>
    </source>
</evidence>
<keyword evidence="1" id="KW-0812">Transmembrane</keyword>
<proteinExistence type="predicted"/>
<name>G0F001_CUPNN</name>
<evidence type="ECO:0000313" key="2">
    <source>
        <dbReference type="EMBL" id="AEI78837.1"/>
    </source>
</evidence>
<dbReference type="Pfam" id="PF10861">
    <property type="entry name" value="DUF2784"/>
    <property type="match status" value="1"/>
</dbReference>